<gene>
    <name evidence="3" type="ORF">NCTC10718_04495</name>
</gene>
<reference evidence="3 4" key="1">
    <citation type="submission" date="2018-06" db="EMBL/GenBank/DDBJ databases">
        <authorList>
            <consortium name="Pathogen Informatics"/>
            <person name="Doyle S."/>
        </authorList>
    </citation>
    <scope>NUCLEOTIDE SEQUENCE [LARGE SCALE GENOMIC DNA]</scope>
    <source>
        <strain evidence="3 4">NCTC10718</strain>
    </source>
</reference>
<feature type="region of interest" description="Disordered" evidence="1">
    <location>
        <begin position="156"/>
        <end position="188"/>
    </location>
</feature>
<dbReference type="PROSITE" id="PS50222">
    <property type="entry name" value="EF_HAND_2"/>
    <property type="match status" value="1"/>
</dbReference>
<dbReference type="PROSITE" id="PS00018">
    <property type="entry name" value="EF_HAND_1"/>
    <property type="match status" value="1"/>
</dbReference>
<proteinExistence type="predicted"/>
<evidence type="ECO:0000313" key="4">
    <source>
        <dbReference type="Proteomes" id="UP000254332"/>
    </source>
</evidence>
<accession>A0A379SC66</accession>
<dbReference type="InterPro" id="IPR002048">
    <property type="entry name" value="EF_hand_dom"/>
</dbReference>
<organism evidence="3 4">
    <name type="scientific">Salmonella enterica</name>
    <name type="common">Salmonella choleraesuis</name>
    <dbReference type="NCBI Taxonomy" id="28901"/>
    <lineage>
        <taxon>Bacteria</taxon>
        <taxon>Pseudomonadati</taxon>
        <taxon>Pseudomonadota</taxon>
        <taxon>Gammaproteobacteria</taxon>
        <taxon>Enterobacterales</taxon>
        <taxon>Enterobacteriaceae</taxon>
        <taxon>Salmonella</taxon>
    </lineage>
</organism>
<dbReference type="Proteomes" id="UP000254332">
    <property type="component" value="Unassembled WGS sequence"/>
</dbReference>
<name>A0A379SC66_SALER</name>
<feature type="domain" description="EF-hand" evidence="2">
    <location>
        <begin position="446"/>
        <end position="481"/>
    </location>
</feature>
<evidence type="ECO:0000256" key="1">
    <source>
        <dbReference type="SAM" id="MobiDB-lite"/>
    </source>
</evidence>
<sequence length="767" mass="86976">MKISYPIRDKDGKEFRSLEEIMRLIDAEPHGTWLLGGNGLWHGAVHISDVSNSRSALTPDTLSTGEPVPLQFMADGTIAAYRINNDYLKAPWKGQELRYSCTFVLVKSRCQPDPQKEKSWLEFYSLYMHLAPVKDYPASPCYKVRDGHSGIQLREYTDGQYGLPDGQETGDTRRYKAPRSSGKSLSEKDRFVSSRTGRFYVIKNGEATLTTFGLVRQLEGETAGNKQYWVTLDPALMEPDGEIQALMPAWMQKAKEKGVFNSVQAGGETDEWKVSAGTPVGFMGCEEYPGEESGQIQREWFVHLEVLSADPKMPAFLSNPEGVKGEKRTVLAPKGKILYTRQTTEGQETFTATSATLGAQCVRPRNATTTVRDESQTLWYNITGSGWLPEKDVAEAGQYDFLKLGFQPLEENSSGDMTKSPYEGWVPEAFGAVSLAAEQGDEWYEQVPPFYRELMVRMDGDRDGKVTEEEIRQALVVRDPLVRHVVNRLVVKHHSEWCRGRSTGRWEGFYKGLDTDEVGYCEKWQTDQEWMSETSPFNNDKPVWHFHPVVFLDVINDINYPKTPVNDGLVPLDFLRFYNGETIDDADFENAAKELECEVAAIKAVAKTETGGSGSYFKFEQKDDYVPAILFERHHFHKYTNGKYDSQSDISNRNSGGYGVRTDQYPKLLRAYALDKNAALKSASWGKFQILASNYQSAGYSSPEEFVMSISESEKNHLVVFVNFINSDPVLLRAIRNKDWLSFALRYNGPRQDGYDERMRVNYESYK</sequence>
<protein>
    <submittedName>
        <fullName evidence="3">Phage-related lysozyme (Muraminidase)</fullName>
    </submittedName>
</protein>
<dbReference type="AlphaFoldDB" id="A0A379SC66"/>
<evidence type="ECO:0000259" key="2">
    <source>
        <dbReference type="PROSITE" id="PS50222"/>
    </source>
</evidence>
<dbReference type="GO" id="GO:0005509">
    <property type="term" value="F:calcium ion binding"/>
    <property type="evidence" value="ECO:0007669"/>
    <property type="project" value="InterPro"/>
</dbReference>
<evidence type="ECO:0000313" key="3">
    <source>
        <dbReference type="EMBL" id="SUG27192.1"/>
    </source>
</evidence>
<dbReference type="InterPro" id="IPR018247">
    <property type="entry name" value="EF_Hand_1_Ca_BS"/>
</dbReference>
<dbReference type="EMBL" id="UGWQ01000002">
    <property type="protein sequence ID" value="SUG27192.1"/>
    <property type="molecule type" value="Genomic_DNA"/>
</dbReference>
<dbReference type="Pfam" id="PF11860">
    <property type="entry name" value="Muramidase"/>
    <property type="match status" value="1"/>
</dbReference>
<dbReference type="InterPro" id="IPR024408">
    <property type="entry name" value="Muramidase"/>
</dbReference>